<dbReference type="Pfam" id="PF02080">
    <property type="entry name" value="TrkA_C"/>
    <property type="match status" value="1"/>
</dbReference>
<feature type="domain" description="RCK C-terminal" evidence="8">
    <location>
        <begin position="307"/>
        <end position="393"/>
    </location>
</feature>
<evidence type="ECO:0000259" key="8">
    <source>
        <dbReference type="PROSITE" id="PS51202"/>
    </source>
</evidence>
<dbReference type="InterPro" id="IPR051679">
    <property type="entry name" value="DASS-Related_Transporters"/>
</dbReference>
<keyword evidence="10" id="KW-1185">Reference proteome</keyword>
<evidence type="ECO:0000256" key="2">
    <source>
        <dbReference type="ARBA" id="ARBA00022448"/>
    </source>
</evidence>
<dbReference type="PANTHER" id="PTHR43652:SF2">
    <property type="entry name" value="BASIC AMINO ACID ANTIPORTER YFCC-RELATED"/>
    <property type="match status" value="1"/>
</dbReference>
<feature type="transmembrane region" description="Helical" evidence="7">
    <location>
        <begin position="422"/>
        <end position="454"/>
    </location>
</feature>
<evidence type="ECO:0000313" key="9">
    <source>
        <dbReference type="EMBL" id="MFC7097593.1"/>
    </source>
</evidence>
<reference evidence="9 10" key="1">
    <citation type="journal article" date="2019" name="Int. J. Syst. Evol. Microbiol.">
        <title>The Global Catalogue of Microorganisms (GCM) 10K type strain sequencing project: providing services to taxonomists for standard genome sequencing and annotation.</title>
        <authorList>
            <consortium name="The Broad Institute Genomics Platform"/>
            <consortium name="The Broad Institute Genome Sequencing Center for Infectious Disease"/>
            <person name="Wu L."/>
            <person name="Ma J."/>
        </authorList>
    </citation>
    <scope>NUCLEOTIDE SEQUENCE [LARGE SCALE GENOMIC DNA]</scope>
    <source>
        <strain evidence="9 10">DT55</strain>
    </source>
</reference>
<dbReference type="Gene3D" id="3.30.70.1450">
    <property type="entry name" value="Regulator of K+ conductance, C-terminal domain"/>
    <property type="match status" value="2"/>
</dbReference>
<dbReference type="PROSITE" id="PS51202">
    <property type="entry name" value="RCK_C"/>
    <property type="match status" value="2"/>
</dbReference>
<keyword evidence="6 7" id="KW-0472">Membrane</keyword>
<dbReference type="SUPFAM" id="SSF116726">
    <property type="entry name" value="TrkA C-terminal domain-like"/>
    <property type="match status" value="2"/>
</dbReference>
<dbReference type="GeneID" id="79268493"/>
<dbReference type="GO" id="GO:0016020">
    <property type="term" value="C:membrane"/>
    <property type="evidence" value="ECO:0007669"/>
    <property type="project" value="UniProtKB-SubCell"/>
</dbReference>
<dbReference type="RefSeq" id="WP_276237917.1">
    <property type="nucleotide sequence ID" value="NZ_CP119989.1"/>
</dbReference>
<dbReference type="EMBL" id="JBHTAG010000003">
    <property type="protein sequence ID" value="MFC7097593.1"/>
    <property type="molecule type" value="Genomic_DNA"/>
</dbReference>
<evidence type="ECO:0000256" key="1">
    <source>
        <dbReference type="ARBA" id="ARBA00004141"/>
    </source>
</evidence>
<keyword evidence="4" id="KW-0677">Repeat</keyword>
<feature type="transmembrane region" description="Helical" evidence="7">
    <location>
        <begin position="31"/>
        <end position="48"/>
    </location>
</feature>
<evidence type="ECO:0000256" key="4">
    <source>
        <dbReference type="ARBA" id="ARBA00022737"/>
    </source>
</evidence>
<sequence>MAAPAVGMLVVFALVAVALVLFVTETVPPDITAIAVLVALAVLQPWTGVRATDAIQGFASTATVTIIAMYILSEGVQQTGIVERLGVALARVTRGDERRLLTATVGTTGVAAGIINNTPVVAVFIPMITGLADRAGLSPSKLLLPLSYAAMMGGTLTLIGTSTNLLASDLSRELLGRPVGMFEFTPLGLVVLVVGGAYLLTVGRWLTPARIPPDQDFTDEFDLDRYLSRVRVGEGATVLGQPLDAVEATFAGDDDVDLLQLKRNGESYLAPASDQTAQVGDVLIVRGTLQSITRLTEAPGLRLLHRDEVGEGELVEGPGTLVEAVVLPDSGLVGKTVAATGLEGALHTTVLAIRRGKHVVRESLDDVALDSGDTLLLQTTDEAIEYLVSDGDLLVTHRSADELPSTAEPAEPLAPLSPKTPWALGILGSVIALAALGVVPIVIAALGGVVAMVVTGTVTTADAYDAVSWNVVFLLAGVLPLGVAMQRTGGDALIASVLVGSADFLPVLGVVALFYVLTALLASIITPVASVVLMIPIAVDTASRIGANGFAFLLAVTFAASGAFMTPIGYQTNLMVYGPGNYRFTDYLRVGGPLQLLLAGVVTLGIAFFFGV</sequence>
<feature type="transmembrane region" description="Helical" evidence="7">
    <location>
        <begin position="520"/>
        <end position="539"/>
    </location>
</feature>
<feature type="transmembrane region" description="Helical" evidence="7">
    <location>
        <begin position="466"/>
        <end position="485"/>
    </location>
</feature>
<name>A0ABD5WXT0_9EURY</name>
<keyword evidence="2" id="KW-0813">Transport</keyword>
<dbReference type="InterPro" id="IPR004680">
    <property type="entry name" value="Cit_transptr-like_dom"/>
</dbReference>
<keyword evidence="5 7" id="KW-1133">Transmembrane helix</keyword>
<feature type="domain" description="RCK C-terminal" evidence="8">
    <location>
        <begin position="214"/>
        <end position="301"/>
    </location>
</feature>
<feature type="transmembrane region" description="Helical" evidence="7">
    <location>
        <begin position="54"/>
        <end position="72"/>
    </location>
</feature>
<feature type="transmembrane region" description="Helical" evidence="7">
    <location>
        <begin position="6"/>
        <end position="24"/>
    </location>
</feature>
<gene>
    <name evidence="9" type="ORF">ACFQKD_09780</name>
</gene>
<dbReference type="PANTHER" id="PTHR43652">
    <property type="entry name" value="BASIC AMINO ACID ANTIPORTER YFCC-RELATED"/>
    <property type="match status" value="1"/>
</dbReference>
<proteinExistence type="predicted"/>
<evidence type="ECO:0000256" key="6">
    <source>
        <dbReference type="ARBA" id="ARBA00023136"/>
    </source>
</evidence>
<evidence type="ECO:0000256" key="5">
    <source>
        <dbReference type="ARBA" id="ARBA00022989"/>
    </source>
</evidence>
<evidence type="ECO:0000256" key="3">
    <source>
        <dbReference type="ARBA" id="ARBA00022692"/>
    </source>
</evidence>
<feature type="transmembrane region" description="Helical" evidence="7">
    <location>
        <begin position="551"/>
        <end position="570"/>
    </location>
</feature>
<dbReference type="PROSITE" id="PS01271">
    <property type="entry name" value="NA_SULFATE"/>
    <property type="match status" value="1"/>
</dbReference>
<comment type="subcellular location">
    <subcellularLocation>
        <location evidence="1">Membrane</location>
        <topology evidence="1">Multi-pass membrane protein</topology>
    </subcellularLocation>
</comment>
<dbReference type="InterPro" id="IPR036721">
    <property type="entry name" value="RCK_C_sf"/>
</dbReference>
<dbReference type="InterPro" id="IPR031312">
    <property type="entry name" value="Na/sul_symport_CS"/>
</dbReference>
<dbReference type="Proteomes" id="UP001596388">
    <property type="component" value="Unassembled WGS sequence"/>
</dbReference>
<evidence type="ECO:0000256" key="7">
    <source>
        <dbReference type="SAM" id="Phobius"/>
    </source>
</evidence>
<organism evidence="9 10">
    <name type="scientific">Halobaculum marinum</name>
    <dbReference type="NCBI Taxonomy" id="3031996"/>
    <lineage>
        <taxon>Archaea</taxon>
        <taxon>Methanobacteriati</taxon>
        <taxon>Methanobacteriota</taxon>
        <taxon>Stenosarchaea group</taxon>
        <taxon>Halobacteria</taxon>
        <taxon>Halobacteriales</taxon>
        <taxon>Haloferacaceae</taxon>
        <taxon>Halobaculum</taxon>
    </lineage>
</organism>
<dbReference type="AlphaFoldDB" id="A0ABD5WXT0"/>
<feature type="transmembrane region" description="Helical" evidence="7">
    <location>
        <begin position="590"/>
        <end position="610"/>
    </location>
</feature>
<feature type="transmembrane region" description="Helical" evidence="7">
    <location>
        <begin position="187"/>
        <end position="206"/>
    </location>
</feature>
<feature type="transmembrane region" description="Helical" evidence="7">
    <location>
        <begin position="142"/>
        <end position="167"/>
    </location>
</feature>
<dbReference type="Pfam" id="PF03600">
    <property type="entry name" value="CitMHS"/>
    <property type="match status" value="1"/>
</dbReference>
<dbReference type="InterPro" id="IPR006037">
    <property type="entry name" value="RCK_C"/>
</dbReference>
<keyword evidence="3 7" id="KW-0812">Transmembrane</keyword>
<comment type="caution">
    <text evidence="9">The sequence shown here is derived from an EMBL/GenBank/DDBJ whole genome shotgun (WGS) entry which is preliminary data.</text>
</comment>
<evidence type="ECO:0000313" key="10">
    <source>
        <dbReference type="Proteomes" id="UP001596388"/>
    </source>
</evidence>
<protein>
    <submittedName>
        <fullName evidence="9">SLC13 family permease</fullName>
    </submittedName>
</protein>
<accession>A0ABD5WXT0</accession>